<sequence precursor="true">MNSLKSIIITLGMLSLLSFSQAGLAQQPASAPPPNQGGTLPAQQQSITSVGKHPKPHDGFARGNVVPSRPDHGLQTRVAPQVGMYLSVVKLVVLIAVLAFWLHYMNWVHEDSRGLQVRPPFWNSLMLMGGVAAFPAVLCVPVFAAGFFVMLASIGSPLGFYIVERNSRVPDSRKVMTRDHLTKWSRRQLAKVGINIGGREKTDTASGPPIKFMGKTKSGQRDDNRTRQVESSRGYVAAKELVYDALLRRATDIHLEPKDDELSVRIRIDGVMYPAEPFDKAIGDAIVNIFKVLCAIDITEKRRSQDGSFGAIVEGREIDFRVASQGTRHGEKLSMRILDQTNSVGTIEGLGMRKQLQRELESTIVQPHGLMLVCGPTGAGKSTTLYACINGIDSYEKNIITVEDPVEYKMDNVTQIEVNTKSGNTFGQSLRSILRQDPDVIMIGEIRDEETAKIACQAANTGHMVFSTVHANDTITALYRLLDLGVEPFMISTSISAILAQRLARRLCTKCREAYKPKAELLKAVGLPPEKIKEFYRPPTKPTSICTKCNGLGYLGRVGVFEMLIITPRIRDMIRDAANMSAIRNEARKNGMLYMQEEGLRLVVRGLTSVDEISRVVK</sequence>
<keyword evidence="3" id="KW-0067">ATP-binding</keyword>
<keyword evidence="9" id="KW-1185">Reference proteome</keyword>
<evidence type="ECO:0000256" key="5">
    <source>
        <dbReference type="SAM" id="Phobius"/>
    </source>
</evidence>
<dbReference type="KEGG" id="tpol:Mal48_30550"/>
<evidence type="ECO:0000256" key="2">
    <source>
        <dbReference type="ARBA" id="ARBA00022741"/>
    </source>
</evidence>
<protein>
    <submittedName>
        <fullName evidence="8">Type II secretion system protein E</fullName>
    </submittedName>
</protein>
<keyword evidence="5" id="KW-0472">Membrane</keyword>
<dbReference type="EMBL" id="CP036267">
    <property type="protein sequence ID" value="QDT33800.1"/>
    <property type="molecule type" value="Genomic_DNA"/>
</dbReference>
<evidence type="ECO:0000256" key="3">
    <source>
        <dbReference type="ARBA" id="ARBA00022840"/>
    </source>
</evidence>
<feature type="region of interest" description="Disordered" evidence="4">
    <location>
        <begin position="27"/>
        <end position="69"/>
    </location>
</feature>
<keyword evidence="2" id="KW-0547">Nucleotide-binding</keyword>
<feature type="region of interest" description="Disordered" evidence="4">
    <location>
        <begin position="201"/>
        <end position="230"/>
    </location>
</feature>
<evidence type="ECO:0000256" key="4">
    <source>
        <dbReference type="SAM" id="MobiDB-lite"/>
    </source>
</evidence>
<dbReference type="InterPro" id="IPR001482">
    <property type="entry name" value="T2SS/T4SS_dom"/>
</dbReference>
<reference evidence="8 9" key="1">
    <citation type="submission" date="2019-02" db="EMBL/GenBank/DDBJ databases">
        <title>Deep-cultivation of Planctomycetes and their phenomic and genomic characterization uncovers novel biology.</title>
        <authorList>
            <person name="Wiegand S."/>
            <person name="Jogler M."/>
            <person name="Boedeker C."/>
            <person name="Pinto D."/>
            <person name="Vollmers J."/>
            <person name="Rivas-Marin E."/>
            <person name="Kohn T."/>
            <person name="Peeters S.H."/>
            <person name="Heuer A."/>
            <person name="Rast P."/>
            <person name="Oberbeckmann S."/>
            <person name="Bunk B."/>
            <person name="Jeske O."/>
            <person name="Meyerdierks A."/>
            <person name="Storesund J.E."/>
            <person name="Kallscheuer N."/>
            <person name="Luecker S."/>
            <person name="Lage O.M."/>
            <person name="Pohl T."/>
            <person name="Merkel B.J."/>
            <person name="Hornburger P."/>
            <person name="Mueller R.-W."/>
            <person name="Bruemmer F."/>
            <person name="Labrenz M."/>
            <person name="Spormann A.M."/>
            <person name="Op den Camp H."/>
            <person name="Overmann J."/>
            <person name="Amann R."/>
            <person name="Jetten M.S.M."/>
            <person name="Mascher T."/>
            <person name="Medema M.H."/>
            <person name="Devos D.P."/>
            <person name="Kaster A.-K."/>
            <person name="Ovreas L."/>
            <person name="Rohde M."/>
            <person name="Galperin M.Y."/>
            <person name="Jogler C."/>
        </authorList>
    </citation>
    <scope>NUCLEOTIDE SEQUENCE [LARGE SCALE GENOMIC DNA]</scope>
    <source>
        <strain evidence="8 9">Mal48</strain>
    </source>
</reference>
<dbReference type="GO" id="GO:0016887">
    <property type="term" value="F:ATP hydrolysis activity"/>
    <property type="evidence" value="ECO:0007669"/>
    <property type="project" value="TreeGrafter"/>
</dbReference>
<dbReference type="RefSeq" id="WP_231739583.1">
    <property type="nucleotide sequence ID" value="NZ_CP036267.1"/>
</dbReference>
<feature type="transmembrane region" description="Helical" evidence="5">
    <location>
        <begin position="125"/>
        <end position="151"/>
    </location>
</feature>
<proteinExistence type="inferred from homology"/>
<dbReference type="Proteomes" id="UP000315724">
    <property type="component" value="Chromosome"/>
</dbReference>
<evidence type="ECO:0000259" key="7">
    <source>
        <dbReference type="PROSITE" id="PS00662"/>
    </source>
</evidence>
<feature type="transmembrane region" description="Helical" evidence="5">
    <location>
        <begin position="82"/>
        <end position="104"/>
    </location>
</feature>
<dbReference type="Gene3D" id="3.30.450.90">
    <property type="match status" value="1"/>
</dbReference>
<gene>
    <name evidence="8" type="primary">epsE_3</name>
    <name evidence="8" type="ORF">Mal48_30550</name>
</gene>
<dbReference type="Pfam" id="PF00437">
    <property type="entry name" value="T2SSE"/>
    <property type="match status" value="1"/>
</dbReference>
<dbReference type="PANTHER" id="PTHR30258">
    <property type="entry name" value="TYPE II SECRETION SYSTEM PROTEIN GSPE-RELATED"/>
    <property type="match status" value="1"/>
</dbReference>
<evidence type="ECO:0000313" key="8">
    <source>
        <dbReference type="EMBL" id="QDT33800.1"/>
    </source>
</evidence>
<dbReference type="GO" id="GO:0005886">
    <property type="term" value="C:plasma membrane"/>
    <property type="evidence" value="ECO:0007669"/>
    <property type="project" value="TreeGrafter"/>
</dbReference>
<keyword evidence="5" id="KW-0812">Transmembrane</keyword>
<dbReference type="InterPro" id="IPR027417">
    <property type="entry name" value="P-loop_NTPase"/>
</dbReference>
<dbReference type="PROSITE" id="PS00662">
    <property type="entry name" value="T2SP_E"/>
    <property type="match status" value="1"/>
</dbReference>
<name>A0A517QQ91_9PLAN</name>
<keyword evidence="5" id="KW-1133">Transmembrane helix</keyword>
<organism evidence="8 9">
    <name type="scientific">Thalassoglobus polymorphus</name>
    <dbReference type="NCBI Taxonomy" id="2527994"/>
    <lineage>
        <taxon>Bacteria</taxon>
        <taxon>Pseudomonadati</taxon>
        <taxon>Planctomycetota</taxon>
        <taxon>Planctomycetia</taxon>
        <taxon>Planctomycetales</taxon>
        <taxon>Planctomycetaceae</taxon>
        <taxon>Thalassoglobus</taxon>
    </lineage>
</organism>
<evidence type="ECO:0000313" key="9">
    <source>
        <dbReference type="Proteomes" id="UP000315724"/>
    </source>
</evidence>
<feature type="compositionally biased region" description="Basic and acidic residues" evidence="4">
    <location>
        <begin position="219"/>
        <end position="230"/>
    </location>
</feature>
<evidence type="ECO:0000256" key="6">
    <source>
        <dbReference type="SAM" id="SignalP"/>
    </source>
</evidence>
<dbReference type="AlphaFoldDB" id="A0A517QQ91"/>
<comment type="similarity">
    <text evidence="1">Belongs to the GSP E family.</text>
</comment>
<accession>A0A517QQ91</accession>
<dbReference type="CDD" id="cd01129">
    <property type="entry name" value="PulE-GspE-like"/>
    <property type="match status" value="1"/>
</dbReference>
<keyword evidence="6" id="KW-0732">Signal</keyword>
<dbReference type="GO" id="GO:0005524">
    <property type="term" value="F:ATP binding"/>
    <property type="evidence" value="ECO:0007669"/>
    <property type="project" value="UniProtKB-KW"/>
</dbReference>
<dbReference type="PANTHER" id="PTHR30258:SF2">
    <property type="entry name" value="COMG OPERON PROTEIN 1"/>
    <property type="match status" value="1"/>
</dbReference>
<evidence type="ECO:0000256" key="1">
    <source>
        <dbReference type="ARBA" id="ARBA00006611"/>
    </source>
</evidence>
<feature type="chain" id="PRO_5021840997" evidence="6">
    <location>
        <begin position="26"/>
        <end position="618"/>
    </location>
</feature>
<dbReference type="SUPFAM" id="SSF52540">
    <property type="entry name" value="P-loop containing nucleoside triphosphate hydrolases"/>
    <property type="match status" value="1"/>
</dbReference>
<feature type="domain" description="Bacterial type II secretion system protein E" evidence="7">
    <location>
        <begin position="434"/>
        <end position="448"/>
    </location>
</feature>
<dbReference type="Gene3D" id="3.40.50.300">
    <property type="entry name" value="P-loop containing nucleotide triphosphate hydrolases"/>
    <property type="match status" value="1"/>
</dbReference>
<feature type="signal peptide" evidence="6">
    <location>
        <begin position="1"/>
        <end position="25"/>
    </location>
</feature>